<dbReference type="EMBL" id="LGEX01000129">
    <property type="protein sequence ID" value="KUK05387.1"/>
    <property type="molecule type" value="Genomic_DNA"/>
</dbReference>
<dbReference type="PRINTS" id="PR00411">
    <property type="entry name" value="PNDRDTASEI"/>
</dbReference>
<keyword evidence="4" id="KW-0274">FAD</keyword>
<dbReference type="InterPro" id="IPR036188">
    <property type="entry name" value="FAD/NAD-bd_sf"/>
</dbReference>
<proteinExistence type="inferred from homology"/>
<dbReference type="AlphaFoldDB" id="A0A101DYL0"/>
<reference evidence="10" key="1">
    <citation type="journal article" date="2015" name="MBio">
        <title>Genome-resolved metagenomic analysis reveals roles for candidate phyla and other microbial community members in biogeochemical transformations in oil reservoirs.</title>
        <authorList>
            <person name="Hu P."/>
            <person name="Tom L."/>
            <person name="Singh A."/>
            <person name="Thomas B.C."/>
            <person name="Baker B.J."/>
            <person name="Piceno Y.M."/>
            <person name="Andersen G.L."/>
            <person name="Banfield J.F."/>
        </authorList>
    </citation>
    <scope>NUCLEOTIDE SEQUENCE [LARGE SCALE GENOMIC DNA]</scope>
    <source>
        <strain evidence="10">49_2300</strain>
        <strain evidence="9">49_95</strain>
    </source>
</reference>
<dbReference type="InterPro" id="IPR016156">
    <property type="entry name" value="FAD/NAD-linked_Rdtase_dimer_sf"/>
</dbReference>
<dbReference type="SUPFAM" id="SSF51905">
    <property type="entry name" value="FAD/NAD(P)-binding domain"/>
    <property type="match status" value="1"/>
</dbReference>
<name>A0A101DYL0_ARCFL</name>
<evidence type="ECO:0000313" key="9">
    <source>
        <dbReference type="EMBL" id="KUJ94369.1"/>
    </source>
</evidence>
<dbReference type="InterPro" id="IPR023753">
    <property type="entry name" value="FAD/NAD-binding_dom"/>
</dbReference>
<comment type="caution">
    <text evidence="10">The sequence shown here is derived from an EMBL/GenBank/DDBJ whole genome shotgun (WGS) entry which is preliminary data.</text>
</comment>
<gene>
    <name evidence="9" type="ORF">XD40_0463</name>
    <name evidence="10" type="ORF">XD48_2373</name>
</gene>
<evidence type="ECO:0000256" key="5">
    <source>
        <dbReference type="ARBA" id="ARBA00023002"/>
    </source>
</evidence>
<keyword evidence="5" id="KW-0560">Oxidoreductase</keyword>
<accession>A0A101DYL0</accession>
<dbReference type="PATRIC" id="fig|2234.6.peg.403"/>
<organism evidence="10 11">
    <name type="scientific">Archaeoglobus fulgidus</name>
    <dbReference type="NCBI Taxonomy" id="2234"/>
    <lineage>
        <taxon>Archaea</taxon>
        <taxon>Methanobacteriati</taxon>
        <taxon>Methanobacteriota</taxon>
        <taxon>Archaeoglobi</taxon>
        <taxon>Archaeoglobales</taxon>
        <taxon>Archaeoglobaceae</taxon>
        <taxon>Archaeoglobus</taxon>
    </lineage>
</organism>
<feature type="domain" description="Pyridine nucleotide-disulphide oxidoreductase dimerisation" evidence="7">
    <location>
        <begin position="322"/>
        <end position="421"/>
    </location>
</feature>
<dbReference type="InterPro" id="IPR050260">
    <property type="entry name" value="FAD-bd_OxRdtase"/>
</dbReference>
<evidence type="ECO:0000313" key="10">
    <source>
        <dbReference type="EMBL" id="KUK05387.1"/>
    </source>
</evidence>
<evidence type="ECO:0000256" key="6">
    <source>
        <dbReference type="ARBA" id="ARBA00023284"/>
    </source>
</evidence>
<protein>
    <submittedName>
        <fullName evidence="10">NADH oxidase (NoxA-2)</fullName>
    </submittedName>
</protein>
<dbReference type="Proteomes" id="UP000054307">
    <property type="component" value="Unassembled WGS sequence"/>
</dbReference>
<evidence type="ECO:0000259" key="7">
    <source>
        <dbReference type="Pfam" id="PF02852"/>
    </source>
</evidence>
<evidence type="ECO:0000256" key="3">
    <source>
        <dbReference type="ARBA" id="ARBA00022630"/>
    </source>
</evidence>
<evidence type="ECO:0000256" key="2">
    <source>
        <dbReference type="ARBA" id="ARBA00009130"/>
    </source>
</evidence>
<feature type="domain" description="FAD/NAD(P)-binding" evidence="8">
    <location>
        <begin position="1"/>
        <end position="283"/>
    </location>
</feature>
<evidence type="ECO:0000313" key="11">
    <source>
        <dbReference type="Proteomes" id="UP000054015"/>
    </source>
</evidence>
<dbReference type="PANTHER" id="PTHR43429:SF1">
    <property type="entry name" value="NAD(P)H SULFUR OXIDOREDUCTASE (COA-DEPENDENT)"/>
    <property type="match status" value="1"/>
</dbReference>
<dbReference type="Gene3D" id="3.50.50.60">
    <property type="entry name" value="FAD/NAD(P)-binding domain"/>
    <property type="match status" value="2"/>
</dbReference>
<dbReference type="PANTHER" id="PTHR43429">
    <property type="entry name" value="PYRIDINE NUCLEOTIDE-DISULFIDE OXIDOREDUCTASE DOMAIN-CONTAINING"/>
    <property type="match status" value="1"/>
</dbReference>
<dbReference type="Pfam" id="PF02852">
    <property type="entry name" value="Pyr_redox_dim"/>
    <property type="match status" value="1"/>
</dbReference>
<dbReference type="EMBL" id="LGEQ01000005">
    <property type="protein sequence ID" value="KUJ94369.1"/>
    <property type="molecule type" value="Genomic_DNA"/>
</dbReference>
<evidence type="ECO:0000256" key="1">
    <source>
        <dbReference type="ARBA" id="ARBA00001974"/>
    </source>
</evidence>
<evidence type="ECO:0000256" key="4">
    <source>
        <dbReference type="ARBA" id="ARBA00022827"/>
    </source>
</evidence>
<dbReference type="InterPro" id="IPR004099">
    <property type="entry name" value="Pyr_nucl-diS_OxRdtase_dimer"/>
</dbReference>
<dbReference type="PRINTS" id="PR00368">
    <property type="entry name" value="FADPNR"/>
</dbReference>
<comment type="similarity">
    <text evidence="2">Belongs to the class-III pyridine nucleotide-disulfide oxidoreductase family.</text>
</comment>
<dbReference type="Pfam" id="PF07992">
    <property type="entry name" value="Pyr_redox_2"/>
    <property type="match status" value="1"/>
</dbReference>
<keyword evidence="3" id="KW-0285">Flavoprotein</keyword>
<comment type="cofactor">
    <cofactor evidence="1">
        <name>FAD</name>
        <dbReference type="ChEBI" id="CHEBI:57692"/>
    </cofactor>
</comment>
<sequence length="436" mass="46980">MRVVVIGGGAAGMSAASRVKALQPEWEVTVFEETSFVSHAPCGIPYVVEGLSDPSHLMYYPPEFFREKRGIDLHINAKVVEAGDGFVRVIEDGQEKTYEWDKLVIATGALPKTPPFEGLELENVFTVRHPVQAAELREAVEKAENVVIVGAGYVGVEMAEAAAARGKKVTVVEFLDQPLPNLDRDVADLVKHKLEEKVNLRLGEKVEAFEGDGAVRKVVTDKGEYPADVVIVATGVKANTAIAEQIGCKIGETGAIWTDSRMQTSVENVYAAGDCAETTHMLTKKRVWIPLAPPGNKMGYVAGVNAAGGNIEFPGVLGTQLTKFFDLEIGATGLTEKAAKAEGFEVKTAVVKAKTRVHYYPGAKDTFLKVVADASTKRILGAQVLGADVAMRVNVFAAMIQGGFKTKDVFFADLGYAPPFTPIWDPIVVSARILKF</sequence>
<dbReference type="GO" id="GO:0016491">
    <property type="term" value="F:oxidoreductase activity"/>
    <property type="evidence" value="ECO:0007669"/>
    <property type="project" value="UniProtKB-KW"/>
</dbReference>
<dbReference type="SUPFAM" id="SSF55424">
    <property type="entry name" value="FAD/NAD-linked reductases, dimerisation (C-terminal) domain"/>
    <property type="match status" value="1"/>
</dbReference>
<keyword evidence="6" id="KW-0676">Redox-active center</keyword>
<evidence type="ECO:0000313" key="12">
    <source>
        <dbReference type="Proteomes" id="UP000054307"/>
    </source>
</evidence>
<dbReference type="Proteomes" id="UP000054015">
    <property type="component" value="Unassembled WGS sequence"/>
</dbReference>
<reference evidence="11 12" key="2">
    <citation type="journal article" date="2015" name="MBio">
        <title>Genome-Resolved Metagenomic Analysis Reveals Roles for Candidate Phyla and Other Microbial Community Members in Biogeochemical Transformations in Oil Reservoirs.</title>
        <authorList>
            <person name="Hu P."/>
            <person name="Tom L."/>
            <person name="Singh A."/>
            <person name="Thomas B.C."/>
            <person name="Baker B.J."/>
            <person name="Piceno Y.M."/>
            <person name="Andersen G.L."/>
            <person name="Banfield J.F."/>
        </authorList>
    </citation>
    <scope>NUCLEOTIDE SEQUENCE [LARGE SCALE GENOMIC DNA]</scope>
</reference>
<evidence type="ECO:0000259" key="8">
    <source>
        <dbReference type="Pfam" id="PF07992"/>
    </source>
</evidence>